<name>A0ABT5EY72_9BACT</name>
<dbReference type="Gene3D" id="3.40.630.10">
    <property type="entry name" value="Zn peptidases"/>
    <property type="match status" value="1"/>
</dbReference>
<comment type="caution">
    <text evidence="2">The sequence shown here is derived from an EMBL/GenBank/DDBJ whole genome shotgun (WGS) entry which is preliminary data.</text>
</comment>
<dbReference type="Proteomes" id="UP001221411">
    <property type="component" value="Unassembled WGS sequence"/>
</dbReference>
<dbReference type="Pfam" id="PF04389">
    <property type="entry name" value="Peptidase_M28"/>
    <property type="match status" value="1"/>
</dbReference>
<sequence>MRIWIAIAALLVLAVELTMFAERLPTPRPASAPPTEFSAERAMVTLRGLTDLGTRVSGTPSARAAAERLAAELRTLPGVEVEVQEAAGTRQFTDTPFPYSMFAYRTINVIGRLPGRSRDAVLLNAHDDTTGSSFGAGDDAFGVAAIMETMRRIDTLFTRTSAPARHDLTMPPTRPA</sequence>
<dbReference type="PANTHER" id="PTHR12147:SF26">
    <property type="entry name" value="PEPTIDASE M28 DOMAIN-CONTAINING PROTEIN"/>
    <property type="match status" value="1"/>
</dbReference>
<gene>
    <name evidence="2" type="ORF">POL67_35960</name>
</gene>
<dbReference type="SUPFAM" id="SSF53187">
    <property type="entry name" value="Zn-dependent exopeptidases"/>
    <property type="match status" value="1"/>
</dbReference>
<organism evidence="2 3">
    <name type="scientific">Polyangium mundeleinium</name>
    <dbReference type="NCBI Taxonomy" id="2995306"/>
    <lineage>
        <taxon>Bacteria</taxon>
        <taxon>Pseudomonadati</taxon>
        <taxon>Myxococcota</taxon>
        <taxon>Polyangia</taxon>
        <taxon>Polyangiales</taxon>
        <taxon>Polyangiaceae</taxon>
        <taxon>Polyangium</taxon>
    </lineage>
</organism>
<dbReference type="RefSeq" id="WP_271925152.1">
    <property type="nucleotide sequence ID" value="NZ_JAQNDO010000001.1"/>
</dbReference>
<dbReference type="InterPro" id="IPR007484">
    <property type="entry name" value="Peptidase_M28"/>
</dbReference>
<dbReference type="PANTHER" id="PTHR12147">
    <property type="entry name" value="METALLOPEPTIDASE M28 FAMILY MEMBER"/>
    <property type="match status" value="1"/>
</dbReference>
<protein>
    <submittedName>
        <fullName evidence="2">M28 family peptidase</fullName>
    </submittedName>
</protein>
<dbReference type="EMBL" id="JAQNDO010000001">
    <property type="protein sequence ID" value="MDC0746780.1"/>
    <property type="molecule type" value="Genomic_DNA"/>
</dbReference>
<proteinExistence type="predicted"/>
<evidence type="ECO:0000313" key="3">
    <source>
        <dbReference type="Proteomes" id="UP001221411"/>
    </source>
</evidence>
<keyword evidence="3" id="KW-1185">Reference proteome</keyword>
<accession>A0ABT5EY72</accession>
<reference evidence="2 3" key="1">
    <citation type="submission" date="2022-11" db="EMBL/GenBank/DDBJ databases">
        <title>Minimal conservation of predation-associated metabolite biosynthetic gene clusters underscores biosynthetic potential of Myxococcota including descriptions for ten novel species: Archangium lansinium sp. nov., Myxococcus landrumus sp. nov., Nannocystis bai.</title>
        <authorList>
            <person name="Ahearne A."/>
            <person name="Stevens C."/>
            <person name="Dowd S."/>
        </authorList>
    </citation>
    <scope>NUCLEOTIDE SEQUENCE [LARGE SCALE GENOMIC DNA]</scope>
    <source>
        <strain evidence="2 3">RJM3</strain>
    </source>
</reference>
<feature type="domain" description="Peptidase M28" evidence="1">
    <location>
        <begin position="108"/>
        <end position="155"/>
    </location>
</feature>
<evidence type="ECO:0000259" key="1">
    <source>
        <dbReference type="Pfam" id="PF04389"/>
    </source>
</evidence>
<evidence type="ECO:0000313" key="2">
    <source>
        <dbReference type="EMBL" id="MDC0746780.1"/>
    </source>
</evidence>
<dbReference type="InterPro" id="IPR045175">
    <property type="entry name" value="M28_fam"/>
</dbReference>